<reference evidence="5" key="2">
    <citation type="submission" date="2023-01" db="EMBL/GenBank/DDBJ databases">
        <title>Human gut microbiome strain richness.</title>
        <authorList>
            <person name="Chen-Liaw A."/>
        </authorList>
    </citation>
    <scope>NUCLEOTIDE SEQUENCE</scope>
    <source>
        <strain evidence="5">1001217st2_G6_1001217B_191108</strain>
    </source>
</reference>
<dbReference type="InterPro" id="IPR033132">
    <property type="entry name" value="GH_1_N_CS"/>
</dbReference>
<keyword evidence="2" id="KW-0378">Hydrolase</keyword>
<organism evidence="6 7">
    <name type="scientific">Thomasclavelia ramosa</name>
    <dbReference type="NCBI Taxonomy" id="1547"/>
    <lineage>
        <taxon>Bacteria</taxon>
        <taxon>Bacillati</taxon>
        <taxon>Bacillota</taxon>
        <taxon>Erysipelotrichia</taxon>
        <taxon>Erysipelotrichales</taxon>
        <taxon>Coprobacillaceae</taxon>
        <taxon>Thomasclavelia</taxon>
    </lineage>
</organism>
<protein>
    <submittedName>
        <fullName evidence="6">6-phospho-beta-glucosidase</fullName>
    </submittedName>
    <submittedName>
        <fullName evidence="5">Family 1 glycosylhydrolase</fullName>
    </submittedName>
</protein>
<dbReference type="GO" id="GO:0005829">
    <property type="term" value="C:cytosol"/>
    <property type="evidence" value="ECO:0007669"/>
    <property type="project" value="TreeGrafter"/>
</dbReference>
<dbReference type="Proteomes" id="UP001211987">
    <property type="component" value="Unassembled WGS sequence"/>
</dbReference>
<dbReference type="AlphaFoldDB" id="A0A3E3EB46"/>
<evidence type="ECO:0000256" key="1">
    <source>
        <dbReference type="ARBA" id="ARBA00010838"/>
    </source>
</evidence>
<evidence type="ECO:0000256" key="4">
    <source>
        <dbReference type="RuleBase" id="RU003690"/>
    </source>
</evidence>
<accession>A0A3E3EB46</accession>
<dbReference type="GO" id="GO:0008422">
    <property type="term" value="F:beta-glucosidase activity"/>
    <property type="evidence" value="ECO:0007669"/>
    <property type="project" value="TreeGrafter"/>
</dbReference>
<dbReference type="EMBL" id="QUSL01000020">
    <property type="protein sequence ID" value="RGD83767.1"/>
    <property type="molecule type" value="Genomic_DNA"/>
</dbReference>
<dbReference type="Proteomes" id="UP000261032">
    <property type="component" value="Unassembled WGS sequence"/>
</dbReference>
<dbReference type="SUPFAM" id="SSF51445">
    <property type="entry name" value="(Trans)glycosidases"/>
    <property type="match status" value="1"/>
</dbReference>
<comment type="similarity">
    <text evidence="1 4">Belongs to the glycosyl hydrolase 1 family.</text>
</comment>
<evidence type="ECO:0000256" key="2">
    <source>
        <dbReference type="ARBA" id="ARBA00022801"/>
    </source>
</evidence>
<dbReference type="PRINTS" id="PR00131">
    <property type="entry name" value="GLHYDRLASE1"/>
</dbReference>
<dbReference type="GO" id="GO:0016052">
    <property type="term" value="P:carbohydrate catabolic process"/>
    <property type="evidence" value="ECO:0007669"/>
    <property type="project" value="TreeGrafter"/>
</dbReference>
<proteinExistence type="inferred from homology"/>
<evidence type="ECO:0000256" key="3">
    <source>
        <dbReference type="ARBA" id="ARBA00023295"/>
    </source>
</evidence>
<name>A0A3E3EB46_9FIRM</name>
<dbReference type="InterPro" id="IPR001360">
    <property type="entry name" value="Glyco_hydro_1"/>
</dbReference>
<dbReference type="PANTHER" id="PTHR10353:SF296">
    <property type="entry name" value="6-PHOSPHO-BETA-GLUCOSIDASE"/>
    <property type="match status" value="1"/>
</dbReference>
<reference evidence="6 7" key="1">
    <citation type="submission" date="2018-08" db="EMBL/GenBank/DDBJ databases">
        <title>A genome reference for cultivated species of the human gut microbiota.</title>
        <authorList>
            <person name="Zou Y."/>
            <person name="Xue W."/>
            <person name="Luo G."/>
        </authorList>
    </citation>
    <scope>NUCLEOTIDE SEQUENCE [LARGE SCALE GENOMIC DNA]</scope>
    <source>
        <strain evidence="6 7">OM06-4</strain>
    </source>
</reference>
<evidence type="ECO:0000313" key="6">
    <source>
        <dbReference type="EMBL" id="RGD83767.1"/>
    </source>
</evidence>
<evidence type="ECO:0000313" key="7">
    <source>
        <dbReference type="Proteomes" id="UP000261032"/>
    </source>
</evidence>
<dbReference type="Pfam" id="PF00232">
    <property type="entry name" value="Glyco_hydro_1"/>
    <property type="match status" value="1"/>
</dbReference>
<dbReference type="PROSITE" id="PS00653">
    <property type="entry name" value="GLYCOSYL_HYDROL_F1_2"/>
    <property type="match status" value="1"/>
</dbReference>
<dbReference type="FunFam" id="3.20.20.80:FF:000004">
    <property type="entry name" value="Beta-glucosidase 6-phospho-beta-glucosidase"/>
    <property type="match status" value="1"/>
</dbReference>
<keyword evidence="3" id="KW-0326">Glycosidase</keyword>
<evidence type="ECO:0000313" key="5">
    <source>
        <dbReference type="EMBL" id="MDB7085856.1"/>
    </source>
</evidence>
<dbReference type="RefSeq" id="WP_003537231.1">
    <property type="nucleotide sequence ID" value="NZ_AP031443.1"/>
</dbReference>
<dbReference type="GeneID" id="64198051"/>
<dbReference type="EMBL" id="JAQLKE010000058">
    <property type="protein sequence ID" value="MDB7085856.1"/>
    <property type="molecule type" value="Genomic_DNA"/>
</dbReference>
<sequence>MAFPKNFLWGGATAANQFEGGWNEDGKLDSTADHFTLGSRTEPRLFTEKIDEDKYFYPSHKASDFYHRYQEDIALLGEMGFKVYRMSINWSRIFPHGDDEEPNQKGIEFYRNVFLELKKYNIEPLVTISHYEMPYHLAEKYDGWYARETIDFYLKYCQTLFNEYKGLVKYWLTFNEINSLILGGNGYFSGGILSSSKKDMGAGVIEDLDTLSTVEQHNDIVKQYQALHHQLVASALATRMAHEISGEYQIGCMIAGITQYPYSCRPEDMLLVQKERRNIFYYCPDIQINGAYPRYAHRYLKENDIHINFGENDEDILKSGTVDFFTFSYYSTGCVTTDKNLEKTNGNLIFGVANPYLEKSQWGWQIDPLGLRYFLNEIYDRYHIPIMVVENGLGQDDKLEIDKTVHDDYRIEYMKQHIQAMSEAVDDGVELVGYTPWGCIDLVAASTGEMIKRYGFVYVDVDNLGNGTYNRYKKDSFYWYKKVIASNGRKLD</sequence>
<dbReference type="PANTHER" id="PTHR10353">
    <property type="entry name" value="GLYCOSYL HYDROLASE"/>
    <property type="match status" value="1"/>
</dbReference>
<dbReference type="Gene3D" id="3.20.20.80">
    <property type="entry name" value="Glycosidases"/>
    <property type="match status" value="1"/>
</dbReference>
<gene>
    <name evidence="6" type="ORF">DXB93_12065</name>
    <name evidence="5" type="ORF">PM738_18940</name>
</gene>
<dbReference type="InterPro" id="IPR017853">
    <property type="entry name" value="GH"/>
</dbReference>
<comment type="caution">
    <text evidence="6">The sequence shown here is derived from an EMBL/GenBank/DDBJ whole genome shotgun (WGS) entry which is preliminary data.</text>
</comment>